<comment type="caution">
    <text evidence="1">The sequence shown here is derived from an EMBL/GenBank/DDBJ whole genome shotgun (WGS) entry which is preliminary data.</text>
</comment>
<gene>
    <name evidence="1" type="ORF">RRG08_031557</name>
</gene>
<proteinExistence type="predicted"/>
<dbReference type="AlphaFoldDB" id="A0AAE1B2V2"/>
<sequence>MAEESIDWVSRVFPQPAFQDFARILCGIVGQSGDALLEGFPQDRHAGCAVREKPGYLAGVVVEVRTQDIKRLTLAFWVRNDFFNRAISLIQVKLSVCQKDVQISKYCEA</sequence>
<evidence type="ECO:0000313" key="2">
    <source>
        <dbReference type="Proteomes" id="UP001283361"/>
    </source>
</evidence>
<accession>A0AAE1B2V2</accession>
<evidence type="ECO:0000313" key="1">
    <source>
        <dbReference type="EMBL" id="KAK3798543.1"/>
    </source>
</evidence>
<name>A0AAE1B2V2_9GAST</name>
<dbReference type="EMBL" id="JAWDGP010000665">
    <property type="protein sequence ID" value="KAK3798543.1"/>
    <property type="molecule type" value="Genomic_DNA"/>
</dbReference>
<reference evidence="1" key="1">
    <citation type="journal article" date="2023" name="G3 (Bethesda)">
        <title>A reference genome for the long-term kleptoplast-retaining sea slug Elysia crispata morphotype clarki.</title>
        <authorList>
            <person name="Eastman K.E."/>
            <person name="Pendleton A.L."/>
            <person name="Shaikh M.A."/>
            <person name="Suttiyut T."/>
            <person name="Ogas R."/>
            <person name="Tomko P."/>
            <person name="Gavelis G."/>
            <person name="Widhalm J.R."/>
            <person name="Wisecaver J.H."/>
        </authorList>
    </citation>
    <scope>NUCLEOTIDE SEQUENCE</scope>
    <source>
        <strain evidence="1">ECLA1</strain>
    </source>
</reference>
<dbReference type="Proteomes" id="UP001283361">
    <property type="component" value="Unassembled WGS sequence"/>
</dbReference>
<organism evidence="1 2">
    <name type="scientific">Elysia crispata</name>
    <name type="common">lettuce slug</name>
    <dbReference type="NCBI Taxonomy" id="231223"/>
    <lineage>
        <taxon>Eukaryota</taxon>
        <taxon>Metazoa</taxon>
        <taxon>Spiralia</taxon>
        <taxon>Lophotrochozoa</taxon>
        <taxon>Mollusca</taxon>
        <taxon>Gastropoda</taxon>
        <taxon>Heterobranchia</taxon>
        <taxon>Euthyneura</taxon>
        <taxon>Panpulmonata</taxon>
        <taxon>Sacoglossa</taxon>
        <taxon>Placobranchoidea</taxon>
        <taxon>Plakobranchidae</taxon>
        <taxon>Elysia</taxon>
    </lineage>
</organism>
<protein>
    <submittedName>
        <fullName evidence="1">Uncharacterized protein</fullName>
    </submittedName>
</protein>
<keyword evidence="2" id="KW-1185">Reference proteome</keyword>